<sequence>MANRFLNPMKNLSKSLQFDSKILKSTSIPLNLSIRNESGFTDSSYTKTSIQKLTPDEGVSLQITSFNEFGFTLNQKIRILGPMIIFPKTIYSWNVADLDEVNEKSLLLFKLLEPKLDILVIGTGDKYSKIDPSVPKWLIENKINNFEILPTEKAINVFNFLLAENRFVGGAFLPSAITREVDLSVKRVFETASLYREIEEETKAEEVKRLKEKETKKIMDQ</sequence>
<reference evidence="1" key="1">
    <citation type="submission" date="2021-02" db="EMBL/GenBank/DDBJ databases">
        <authorList>
            <person name="Nowell W R."/>
        </authorList>
    </citation>
    <scope>NUCLEOTIDE SEQUENCE</scope>
    <source>
        <strain evidence="1">Ploen Becks lab</strain>
    </source>
</reference>
<dbReference type="Pfam" id="PF04430">
    <property type="entry name" value="DUF498"/>
    <property type="match status" value="1"/>
</dbReference>
<comment type="caution">
    <text evidence="1">The sequence shown here is derived from an EMBL/GenBank/DDBJ whole genome shotgun (WGS) entry which is preliminary data.</text>
</comment>
<dbReference type="SUPFAM" id="SSF64076">
    <property type="entry name" value="MTH938-like"/>
    <property type="match status" value="1"/>
</dbReference>
<dbReference type="EMBL" id="CAJNOC010004163">
    <property type="protein sequence ID" value="CAF1011839.1"/>
    <property type="molecule type" value="Genomic_DNA"/>
</dbReference>
<evidence type="ECO:0000313" key="1">
    <source>
        <dbReference type="EMBL" id="CAF1011839.1"/>
    </source>
</evidence>
<dbReference type="InterPro" id="IPR007523">
    <property type="entry name" value="NDUFAF3/AAMDC"/>
</dbReference>
<evidence type="ECO:0008006" key="3">
    <source>
        <dbReference type="Google" id="ProtNLM"/>
    </source>
</evidence>
<proteinExistence type="predicted"/>
<dbReference type="InterPro" id="IPR036748">
    <property type="entry name" value="MTH938-like_sf"/>
</dbReference>
<dbReference type="PANTHER" id="PTHR21192">
    <property type="entry name" value="NUCLEAR PROTEIN E3-3"/>
    <property type="match status" value="1"/>
</dbReference>
<evidence type="ECO:0000313" key="2">
    <source>
        <dbReference type="Proteomes" id="UP000663879"/>
    </source>
</evidence>
<dbReference type="AlphaFoldDB" id="A0A814HJV8"/>
<dbReference type="GO" id="GO:0005743">
    <property type="term" value="C:mitochondrial inner membrane"/>
    <property type="evidence" value="ECO:0007669"/>
    <property type="project" value="TreeGrafter"/>
</dbReference>
<dbReference type="Proteomes" id="UP000663879">
    <property type="component" value="Unassembled WGS sequence"/>
</dbReference>
<dbReference type="PANTHER" id="PTHR21192:SF2">
    <property type="entry name" value="NADH DEHYDROGENASE [UBIQUINONE] 1 ALPHA SUBCOMPLEX ASSEMBLY FACTOR 3"/>
    <property type="match status" value="1"/>
</dbReference>
<dbReference type="GO" id="GO:0032981">
    <property type="term" value="P:mitochondrial respiratory chain complex I assembly"/>
    <property type="evidence" value="ECO:0007669"/>
    <property type="project" value="TreeGrafter"/>
</dbReference>
<dbReference type="OrthoDB" id="20681at2759"/>
<dbReference type="Gene3D" id="3.40.1230.10">
    <property type="entry name" value="MTH938-like"/>
    <property type="match status" value="1"/>
</dbReference>
<protein>
    <recommendedName>
        <fullName evidence="3">NADH dehydrogenase [ubiquinone] 1 alpha subcomplex assembly factor 3</fullName>
    </recommendedName>
</protein>
<organism evidence="1 2">
    <name type="scientific">Brachionus calyciflorus</name>
    <dbReference type="NCBI Taxonomy" id="104777"/>
    <lineage>
        <taxon>Eukaryota</taxon>
        <taxon>Metazoa</taxon>
        <taxon>Spiralia</taxon>
        <taxon>Gnathifera</taxon>
        <taxon>Rotifera</taxon>
        <taxon>Eurotatoria</taxon>
        <taxon>Monogononta</taxon>
        <taxon>Pseudotrocha</taxon>
        <taxon>Ploima</taxon>
        <taxon>Brachionidae</taxon>
        <taxon>Brachionus</taxon>
    </lineage>
</organism>
<name>A0A814HJV8_9BILA</name>
<keyword evidence="2" id="KW-1185">Reference proteome</keyword>
<accession>A0A814HJV8</accession>
<gene>
    <name evidence="1" type="ORF">OXX778_LOCUS16931</name>
</gene>